<organism evidence="6 7">
    <name type="scientific">Novosphingobium rhizovicinum</name>
    <dbReference type="NCBI Taxonomy" id="3228928"/>
    <lineage>
        <taxon>Bacteria</taxon>
        <taxon>Pseudomonadati</taxon>
        <taxon>Pseudomonadota</taxon>
        <taxon>Alphaproteobacteria</taxon>
        <taxon>Sphingomonadales</taxon>
        <taxon>Sphingomonadaceae</taxon>
        <taxon>Novosphingobium</taxon>
    </lineage>
</organism>
<dbReference type="Pfam" id="PF08240">
    <property type="entry name" value="ADH_N"/>
    <property type="match status" value="1"/>
</dbReference>
<evidence type="ECO:0000259" key="5">
    <source>
        <dbReference type="SMART" id="SM00829"/>
    </source>
</evidence>
<sequence length="335" mass="34714">MRVAVYHGGQSAITIDEVATPQPGPEDVLVEVGFCGICGSDVSMTSGAGWDYEPGTHLGHEYCGTVVELGSRVQGLRTGDLVTCVPNGFCGACQACRDGRLLSCRNGKPQMGGMGGYVAVRDASAVRLSGMVGLDEAALVEPLACARHGLDAGNVCGGDHVLVVGAGPLALAVIHNAVLRGARKIGVLSRSARGRDLALQFGASYFLSEEYDGPEAAQRILADLPDVVVECAGAPGLLARSAELVRPAGTVVSMGMCGSAEPLLPILCTFKELKMVFPLGYSLADFEATIREFDQGAVDPASMVKRVIGLDALPAALASMREGGNEGKILIDPRM</sequence>
<comment type="similarity">
    <text evidence="4">Belongs to the zinc-containing alcohol dehydrogenase family.</text>
</comment>
<dbReference type="EMBL" id="JBFNXR010000052">
    <property type="protein sequence ID" value="MEW9856442.1"/>
    <property type="molecule type" value="Genomic_DNA"/>
</dbReference>
<dbReference type="Proteomes" id="UP001556118">
    <property type="component" value="Unassembled WGS sequence"/>
</dbReference>
<dbReference type="SMART" id="SM00829">
    <property type="entry name" value="PKS_ER"/>
    <property type="match status" value="1"/>
</dbReference>
<dbReference type="Gene3D" id="3.90.180.10">
    <property type="entry name" value="Medium-chain alcohol dehydrogenases, catalytic domain"/>
    <property type="match status" value="1"/>
</dbReference>
<comment type="cofactor">
    <cofactor evidence="4">
        <name>Zn(2+)</name>
        <dbReference type="ChEBI" id="CHEBI:29105"/>
    </cofactor>
</comment>
<dbReference type="InterPro" id="IPR050129">
    <property type="entry name" value="Zn_alcohol_dh"/>
</dbReference>
<dbReference type="InterPro" id="IPR013154">
    <property type="entry name" value="ADH-like_N"/>
</dbReference>
<name>A0ABV3REB8_9SPHN</name>
<keyword evidence="7" id="KW-1185">Reference proteome</keyword>
<proteinExistence type="inferred from homology"/>
<reference evidence="6 7" key="1">
    <citation type="submission" date="2024-06" db="EMBL/GenBank/DDBJ databases">
        <title>Novosphingobium rhizovicinus M1R2S20.</title>
        <authorList>
            <person name="Sun J.-Q."/>
        </authorList>
    </citation>
    <scope>NUCLEOTIDE SEQUENCE [LARGE SCALE GENOMIC DNA]</scope>
    <source>
        <strain evidence="6 7">M1R2S20</strain>
    </source>
</reference>
<dbReference type="PANTHER" id="PTHR43401:SF2">
    <property type="entry name" value="L-THREONINE 3-DEHYDROGENASE"/>
    <property type="match status" value="1"/>
</dbReference>
<evidence type="ECO:0000313" key="7">
    <source>
        <dbReference type="Proteomes" id="UP001556118"/>
    </source>
</evidence>
<dbReference type="Gene3D" id="3.40.50.720">
    <property type="entry name" value="NAD(P)-binding Rossmann-like Domain"/>
    <property type="match status" value="1"/>
</dbReference>
<comment type="caution">
    <text evidence="6">The sequence shown here is derived from an EMBL/GenBank/DDBJ whole genome shotgun (WGS) entry which is preliminary data.</text>
</comment>
<dbReference type="Pfam" id="PF00107">
    <property type="entry name" value="ADH_zinc_N"/>
    <property type="match status" value="1"/>
</dbReference>
<keyword evidence="3" id="KW-0560">Oxidoreductase</keyword>
<gene>
    <name evidence="6" type="ORF">ABUH87_14985</name>
</gene>
<evidence type="ECO:0000256" key="2">
    <source>
        <dbReference type="ARBA" id="ARBA00022833"/>
    </source>
</evidence>
<dbReference type="InterPro" id="IPR020843">
    <property type="entry name" value="ER"/>
</dbReference>
<feature type="domain" description="Enoyl reductase (ER)" evidence="5">
    <location>
        <begin position="9"/>
        <end position="331"/>
    </location>
</feature>
<dbReference type="InterPro" id="IPR013149">
    <property type="entry name" value="ADH-like_C"/>
</dbReference>
<keyword evidence="1 4" id="KW-0479">Metal-binding</keyword>
<accession>A0ABV3REB8</accession>
<evidence type="ECO:0000256" key="4">
    <source>
        <dbReference type="RuleBase" id="RU361277"/>
    </source>
</evidence>
<dbReference type="RefSeq" id="WP_367774892.1">
    <property type="nucleotide sequence ID" value="NZ_JBFNXR010000052.1"/>
</dbReference>
<dbReference type="PANTHER" id="PTHR43401">
    <property type="entry name" value="L-THREONINE 3-DEHYDROGENASE"/>
    <property type="match status" value="1"/>
</dbReference>
<dbReference type="InterPro" id="IPR002328">
    <property type="entry name" value="ADH_Zn_CS"/>
</dbReference>
<keyword evidence="2 4" id="KW-0862">Zinc</keyword>
<evidence type="ECO:0000256" key="3">
    <source>
        <dbReference type="ARBA" id="ARBA00023002"/>
    </source>
</evidence>
<dbReference type="SUPFAM" id="SSF51735">
    <property type="entry name" value="NAD(P)-binding Rossmann-fold domains"/>
    <property type="match status" value="1"/>
</dbReference>
<evidence type="ECO:0000256" key="1">
    <source>
        <dbReference type="ARBA" id="ARBA00022723"/>
    </source>
</evidence>
<protein>
    <submittedName>
        <fullName evidence="6">Zinc-binding dehydrogenase</fullName>
    </submittedName>
</protein>
<dbReference type="PROSITE" id="PS00059">
    <property type="entry name" value="ADH_ZINC"/>
    <property type="match status" value="1"/>
</dbReference>
<dbReference type="SUPFAM" id="SSF50129">
    <property type="entry name" value="GroES-like"/>
    <property type="match status" value="1"/>
</dbReference>
<evidence type="ECO:0000313" key="6">
    <source>
        <dbReference type="EMBL" id="MEW9856442.1"/>
    </source>
</evidence>
<dbReference type="InterPro" id="IPR011032">
    <property type="entry name" value="GroES-like_sf"/>
</dbReference>
<dbReference type="InterPro" id="IPR036291">
    <property type="entry name" value="NAD(P)-bd_dom_sf"/>
</dbReference>